<dbReference type="EMBL" id="CP001363">
    <property type="protein sequence ID" value="ACY90051.1"/>
    <property type="molecule type" value="Genomic_DNA"/>
</dbReference>
<accession>A0A0F6B6A4</accession>
<gene>
    <name evidence="1" type="ordered locus">STM14_3642</name>
</gene>
<dbReference type="Proteomes" id="UP000002695">
    <property type="component" value="Chromosome"/>
</dbReference>
<dbReference type="KEGG" id="seo:STM14_3642"/>
<reference evidence="1 2" key="1">
    <citation type="journal article" date="2010" name="J. Bacteriol.">
        <title>Short-term signatures of evolutionary change in the Salmonella enterica serovar typhimurium 14028 genome.</title>
        <authorList>
            <person name="Jarvik T."/>
            <person name="Smillie C."/>
            <person name="Groisman E.A."/>
            <person name="Ochman H."/>
        </authorList>
    </citation>
    <scope>NUCLEOTIDE SEQUENCE [LARGE SCALE GENOMIC DNA]</scope>
    <source>
        <strain evidence="2">14028s / SGSC 2262</strain>
    </source>
</reference>
<evidence type="ECO:0000313" key="2">
    <source>
        <dbReference type="Proteomes" id="UP000002695"/>
    </source>
</evidence>
<evidence type="ECO:0000313" key="1">
    <source>
        <dbReference type="EMBL" id="ACY90051.1"/>
    </source>
</evidence>
<organism evidence="1 2">
    <name type="scientific">Salmonella typhimurium (strain 14028s / SGSC 2262)</name>
    <dbReference type="NCBI Taxonomy" id="588858"/>
    <lineage>
        <taxon>Bacteria</taxon>
        <taxon>Pseudomonadati</taxon>
        <taxon>Pseudomonadota</taxon>
        <taxon>Gammaproteobacteria</taxon>
        <taxon>Enterobacterales</taxon>
        <taxon>Enterobacteriaceae</taxon>
        <taxon>Salmonella</taxon>
    </lineage>
</organism>
<dbReference type="HOGENOM" id="CLU_3332616_0_0_6"/>
<sequence>MLNNSYDQCFNSLKYWWFKKIPGNGVKFKKCNIHHISL</sequence>
<name>A0A0F6B6A4_SALT1</name>
<protein>
    <submittedName>
        <fullName evidence="1">Uncharacterized protein</fullName>
    </submittedName>
</protein>
<proteinExistence type="predicted"/>
<keyword evidence="2" id="KW-1185">Reference proteome</keyword>
<dbReference type="AlphaFoldDB" id="A0A0F6B6A4"/>